<dbReference type="PANTHER" id="PTHR35149:SF1">
    <property type="entry name" value="DUF5655 DOMAIN-CONTAINING PROTEIN"/>
    <property type="match status" value="1"/>
</dbReference>
<evidence type="ECO:0000259" key="1">
    <source>
        <dbReference type="Pfam" id="PF03235"/>
    </source>
</evidence>
<dbReference type="Pfam" id="PF03235">
    <property type="entry name" value="GmrSD_N"/>
    <property type="match status" value="1"/>
</dbReference>
<evidence type="ECO:0000313" key="3">
    <source>
        <dbReference type="Proteomes" id="UP000464374"/>
    </source>
</evidence>
<gene>
    <name evidence="2" type="ORF">GWP43_07520</name>
</gene>
<protein>
    <submittedName>
        <fullName evidence="2">DUF262 domain-containing protein</fullName>
    </submittedName>
</protein>
<dbReference type="Proteomes" id="UP000464374">
    <property type="component" value="Chromosome"/>
</dbReference>
<dbReference type="InterPro" id="IPR004919">
    <property type="entry name" value="GmrSD_N"/>
</dbReference>
<dbReference type="RefSeq" id="WP_162663648.1">
    <property type="nucleotide sequence ID" value="NZ_CP048020.1"/>
</dbReference>
<evidence type="ECO:0000313" key="2">
    <source>
        <dbReference type="EMBL" id="QHX43320.1"/>
    </source>
</evidence>
<dbReference type="AlphaFoldDB" id="A0A6P1Y233"/>
<dbReference type="EMBL" id="CP048020">
    <property type="protein sequence ID" value="QHX43320.1"/>
    <property type="molecule type" value="Genomic_DNA"/>
</dbReference>
<sequence>MDICFYSVKDLLGMHFHIPSYQRGYRWTEEEVLALLKDLSEYADSKKCAKNDSKFYCLQPLVVKRQDSKYEVIDGQQRLTTIFLILKALEQYAKDALDVEGYTLIPPDYTTRTNCETFFKTESFKTSSDENLDFLHISNAYTTIIKWLDSPRKKNDIFDILSGETFNAQFIWYEIDENENSYEVFRRLNSGKLSLTNSELVKALILNDEDKDESFNQEDVAREWENIENQLENDDLWYFINSNPEATKYESTRMDFLLETILLKNNINLKDNYFIFSEFNEKIKKDGWKNVWEEIKSVYRTIQTWYNDRKLYHYIGFLINARGNSKVSVSELLKHYDEETKDTFFDWIKERCKKTVMDNNKKSDFSKLLYGKDNDKIHNILLLFNIATTQNQISETSRYPFKKHFEAAKNLWSLEHIHAQNERQKRWSEEEIAQLKRDISNIASLSNNMEKGKLTEFSEYIDSENLKDEEVYRSMMAVFMGIPIKIEKDENNSILSVYSDFERDDTLMNLALLQADKNASFNNKTFLEKRRILATYENAVTETQFVPICTRNAFFKHYSPDAANPLVWDRKAGMDYVKAMMNVIGNFIEAKPFYTFDHSNSEEISFGLLESKRKEN</sequence>
<dbReference type="KEGG" id="trz:GWP43_07520"/>
<proteinExistence type="predicted"/>
<accession>A0A6P1Y233</accession>
<reference evidence="2 3" key="1">
    <citation type="submission" date="2020-01" db="EMBL/GenBank/DDBJ databases">
        <title>Complete genome sequence of a human oral phylogroup 1 Treponema sp. strain ATCC 700766, originally isolated from periodontitis dental plaque.</title>
        <authorList>
            <person name="Chan Y."/>
            <person name="Huo Y.-B."/>
            <person name="Yu X.-L."/>
            <person name="Zeng H."/>
            <person name="Leung W.-K."/>
            <person name="Watt R.M."/>
        </authorList>
    </citation>
    <scope>NUCLEOTIDE SEQUENCE [LARGE SCALE GENOMIC DNA]</scope>
    <source>
        <strain evidence="2 3">OMZ 804</strain>
    </source>
</reference>
<organism evidence="2 3">
    <name type="scientific">Treponema vincentii</name>
    <dbReference type="NCBI Taxonomy" id="69710"/>
    <lineage>
        <taxon>Bacteria</taxon>
        <taxon>Pseudomonadati</taxon>
        <taxon>Spirochaetota</taxon>
        <taxon>Spirochaetia</taxon>
        <taxon>Spirochaetales</taxon>
        <taxon>Treponemataceae</taxon>
        <taxon>Treponema</taxon>
    </lineage>
</organism>
<name>A0A6P1Y233_9SPIR</name>
<dbReference type="PANTHER" id="PTHR35149">
    <property type="entry name" value="SLL5132 PROTEIN"/>
    <property type="match status" value="1"/>
</dbReference>
<feature type="domain" description="GmrSD restriction endonucleases N-terminal" evidence="1">
    <location>
        <begin position="10"/>
        <end position="205"/>
    </location>
</feature>